<dbReference type="EMBL" id="JADKFW010000015">
    <property type="protein sequence ID" value="MBK9719069.1"/>
    <property type="molecule type" value="Genomic_DNA"/>
</dbReference>
<dbReference type="Gene3D" id="3.40.50.1460">
    <property type="match status" value="1"/>
</dbReference>
<dbReference type="Gene3D" id="2.20.110.10">
    <property type="entry name" value="Histone H3 K4-specific methyltransferase SET7/9 N-terminal domain"/>
    <property type="match status" value="4"/>
</dbReference>
<feature type="domain" description="Peptidase C14 caspase" evidence="2">
    <location>
        <begin position="324"/>
        <end position="542"/>
    </location>
</feature>
<evidence type="ECO:0000256" key="1">
    <source>
        <dbReference type="ARBA" id="ARBA00022737"/>
    </source>
</evidence>
<dbReference type="InterPro" id="IPR003409">
    <property type="entry name" value="MORN"/>
</dbReference>
<organism evidence="3 4">
    <name type="scientific">Candidatus Defluviibacterium haderslevense</name>
    <dbReference type="NCBI Taxonomy" id="2981993"/>
    <lineage>
        <taxon>Bacteria</taxon>
        <taxon>Pseudomonadati</taxon>
        <taxon>Bacteroidota</taxon>
        <taxon>Saprospiria</taxon>
        <taxon>Saprospirales</taxon>
        <taxon>Saprospiraceae</taxon>
        <taxon>Candidatus Defluviibacterium</taxon>
    </lineage>
</organism>
<evidence type="ECO:0000313" key="3">
    <source>
        <dbReference type="EMBL" id="MBK9719069.1"/>
    </source>
</evidence>
<evidence type="ECO:0000259" key="2">
    <source>
        <dbReference type="Pfam" id="PF00656"/>
    </source>
</evidence>
<dbReference type="InterPro" id="IPR011600">
    <property type="entry name" value="Pept_C14_caspase"/>
</dbReference>
<dbReference type="SMART" id="SM00698">
    <property type="entry name" value="MORN"/>
    <property type="match status" value="7"/>
</dbReference>
<dbReference type="InterPro" id="IPR029030">
    <property type="entry name" value="Caspase-like_dom_sf"/>
</dbReference>
<dbReference type="SUPFAM" id="SSF52129">
    <property type="entry name" value="Caspase-like"/>
    <property type="match status" value="1"/>
</dbReference>
<dbReference type="PANTHER" id="PTHR43215">
    <property type="entry name" value="RADIAL SPOKE HEAD 1 HOMOLOG"/>
    <property type="match status" value="1"/>
</dbReference>
<comment type="caution">
    <text evidence="3">The sequence shown here is derived from an EMBL/GenBank/DDBJ whole genome shotgun (WGS) entry which is preliminary data.</text>
</comment>
<sequence length="559" mass="62638">MSELSGQNCVRGNCVNGFGTITFSNNARYTGEFRGGKMEGRGLFYYSNGNKYIGQWKGGLRHGEGKLVKKDGNIYTGNFINDKIQGQGTMNYSSGDRYVGQWNKEQVNGKGNYYFKNGDRYEGNFLNGQFEGEGSFFYSDGSNYKGSWKASQRSGYGEYNDGKGKTYSGQWLADKAVKVIVDDLADLEEEEVKDTVVTKPVVKEEGKVNVVQVCDEKLPNCNTSFCKSGRGILDYADGSKYVGEFVNGDPKGKGICYYANGDRYEGYWDNHAPHGEGTMFFKSGLVYGAMWNHGQSTKQLLSKQEFVFNDKIQVDKNKEVKIWSVIVGISKYEHMPSLKYADDDAYRIYAFLKSPEGGALPDNQIKILVDEDATRNNILKAMNDLFMRADENDVVMLYYSGHGLEGTFIPIDYDGFDHALQHDEVKEMFNKSKAKHKVCYADACHSGSLLAAKSPFSSSLMYFYEDLDKASGGTAFMMSSKSKEYSLEDGGLRQGIFSHFLIRGLKGEADKDHNLTITISELFNYVYSNVRDYTGQAQTPLIAGDYNEQMPVGFCRVEK</sequence>
<dbReference type="PANTHER" id="PTHR43215:SF14">
    <property type="entry name" value="RADIAL SPOKE HEAD 1 HOMOLOG"/>
    <property type="match status" value="1"/>
</dbReference>
<gene>
    <name evidence="3" type="ORF">IPO85_16445</name>
</gene>
<evidence type="ECO:0000313" key="4">
    <source>
        <dbReference type="Proteomes" id="UP000808349"/>
    </source>
</evidence>
<proteinExistence type="predicted"/>
<dbReference type="Proteomes" id="UP000808349">
    <property type="component" value="Unassembled WGS sequence"/>
</dbReference>
<name>A0A9D7SBT7_9BACT</name>
<dbReference type="GO" id="GO:0006508">
    <property type="term" value="P:proteolysis"/>
    <property type="evidence" value="ECO:0007669"/>
    <property type="project" value="InterPro"/>
</dbReference>
<dbReference type="Pfam" id="PF00656">
    <property type="entry name" value="Peptidase_C14"/>
    <property type="match status" value="1"/>
</dbReference>
<dbReference type="Pfam" id="PF02493">
    <property type="entry name" value="MORN"/>
    <property type="match status" value="8"/>
</dbReference>
<accession>A0A9D7SBT7</accession>
<protein>
    <submittedName>
        <fullName evidence="3">Caspase family protein</fullName>
    </submittedName>
</protein>
<reference evidence="3 4" key="1">
    <citation type="submission" date="2020-10" db="EMBL/GenBank/DDBJ databases">
        <title>Connecting structure to function with the recovery of over 1000 high-quality activated sludge metagenome-assembled genomes encoding full-length rRNA genes using long-read sequencing.</title>
        <authorList>
            <person name="Singleton C.M."/>
            <person name="Petriglieri F."/>
            <person name="Kristensen J.M."/>
            <person name="Kirkegaard R.H."/>
            <person name="Michaelsen T.Y."/>
            <person name="Andersen M.H."/>
            <person name="Karst S.M."/>
            <person name="Dueholm M.S."/>
            <person name="Nielsen P.H."/>
            <person name="Albertsen M."/>
        </authorList>
    </citation>
    <scope>NUCLEOTIDE SEQUENCE [LARGE SCALE GENOMIC DNA]</scope>
    <source>
        <strain evidence="3">Ribe_18-Q3-R11-54_BAT3C.373</strain>
    </source>
</reference>
<keyword evidence="1" id="KW-0677">Repeat</keyword>
<dbReference type="AlphaFoldDB" id="A0A9D7SBT7"/>
<dbReference type="SUPFAM" id="SSF82185">
    <property type="entry name" value="Histone H3 K4-specific methyltransferase SET7/9 N-terminal domain"/>
    <property type="match status" value="2"/>
</dbReference>
<dbReference type="GO" id="GO:0004197">
    <property type="term" value="F:cysteine-type endopeptidase activity"/>
    <property type="evidence" value="ECO:0007669"/>
    <property type="project" value="InterPro"/>
</dbReference>